<proteinExistence type="predicted"/>
<dbReference type="Pfam" id="PF12146">
    <property type="entry name" value="Hydrolase_4"/>
    <property type="match status" value="1"/>
</dbReference>
<dbReference type="KEGG" id="nak:EH165_14630"/>
<dbReference type="OrthoDB" id="9806902at2"/>
<gene>
    <name evidence="2" type="ORF">EH165_14630</name>
</gene>
<evidence type="ECO:0000259" key="1">
    <source>
        <dbReference type="Pfam" id="PF12146"/>
    </source>
</evidence>
<evidence type="ECO:0000313" key="3">
    <source>
        <dbReference type="Proteomes" id="UP000268084"/>
    </source>
</evidence>
<dbReference type="GO" id="GO:0016787">
    <property type="term" value="F:hydrolase activity"/>
    <property type="evidence" value="ECO:0007669"/>
    <property type="project" value="UniProtKB-KW"/>
</dbReference>
<keyword evidence="2" id="KW-0378">Hydrolase</keyword>
<evidence type="ECO:0000313" key="2">
    <source>
        <dbReference type="EMBL" id="AZI59192.1"/>
    </source>
</evidence>
<dbReference type="InterPro" id="IPR029058">
    <property type="entry name" value="AB_hydrolase_fold"/>
</dbReference>
<feature type="domain" description="Serine aminopeptidase S33" evidence="1">
    <location>
        <begin position="28"/>
        <end position="106"/>
    </location>
</feature>
<dbReference type="EMBL" id="CP034170">
    <property type="protein sequence ID" value="AZI59192.1"/>
    <property type="molecule type" value="Genomic_DNA"/>
</dbReference>
<protein>
    <submittedName>
        <fullName evidence="2">Alpha/beta fold hydrolase</fullName>
    </submittedName>
</protein>
<keyword evidence="3" id="KW-1185">Reference proteome</keyword>
<reference evidence="2 3" key="2">
    <citation type="submission" date="2018-12" db="EMBL/GenBank/DDBJ databases">
        <title>Nakamurella antarcticus sp. nov., isolated from Antarctica South Shetland Islands soil.</title>
        <authorList>
            <person name="Peng F."/>
        </authorList>
    </citation>
    <scope>NUCLEOTIDE SEQUENCE [LARGE SCALE GENOMIC DNA]</scope>
    <source>
        <strain evidence="2 3">S14-144</strain>
    </source>
</reference>
<dbReference type="SUPFAM" id="SSF53474">
    <property type="entry name" value="alpha/beta-Hydrolases"/>
    <property type="match status" value="1"/>
</dbReference>
<dbReference type="InterPro" id="IPR022742">
    <property type="entry name" value="Hydrolase_4"/>
</dbReference>
<reference evidence="2 3" key="1">
    <citation type="submission" date="2018-11" db="EMBL/GenBank/DDBJ databases">
        <authorList>
            <person name="Da X."/>
        </authorList>
    </citation>
    <scope>NUCLEOTIDE SEQUENCE [LARGE SCALE GENOMIC DNA]</scope>
    <source>
        <strain evidence="2 3">S14-144</strain>
    </source>
</reference>
<dbReference type="InterPro" id="IPR051044">
    <property type="entry name" value="MAG_DAG_Lipase"/>
</dbReference>
<dbReference type="Gene3D" id="3.40.50.1820">
    <property type="entry name" value="alpha/beta hydrolase"/>
    <property type="match status" value="1"/>
</dbReference>
<dbReference type="PANTHER" id="PTHR11614">
    <property type="entry name" value="PHOSPHOLIPASE-RELATED"/>
    <property type="match status" value="1"/>
</dbReference>
<sequence length="148" mass="16480">MKHIFFDGSRGYLHVVSGPQTAGQHLGLLITHGLGEHAGSYYHLQQSLTAAGIRWWAYDQRGHGRSAGTPVLIESVDDLVADCISVYAHTVGASGLPGAMFGHSLGQRSRSRPRSVLVRRPWFCLPWAFLLGQAWRTSRKWWQRGSTR</sequence>
<dbReference type="AlphaFoldDB" id="A0A3G8ZPB8"/>
<organism evidence="2 3">
    <name type="scientific">Nakamurella antarctica</name>
    <dbReference type="NCBI Taxonomy" id="1902245"/>
    <lineage>
        <taxon>Bacteria</taxon>
        <taxon>Bacillati</taxon>
        <taxon>Actinomycetota</taxon>
        <taxon>Actinomycetes</taxon>
        <taxon>Nakamurellales</taxon>
        <taxon>Nakamurellaceae</taxon>
        <taxon>Nakamurella</taxon>
    </lineage>
</organism>
<dbReference type="Proteomes" id="UP000268084">
    <property type="component" value="Chromosome"/>
</dbReference>
<accession>A0A3G8ZPB8</accession>
<name>A0A3G8ZPB8_9ACTN</name>